<organism evidence="3 4">
    <name type="scientific">Roseimaritima multifibrata</name>
    <dbReference type="NCBI Taxonomy" id="1930274"/>
    <lineage>
        <taxon>Bacteria</taxon>
        <taxon>Pseudomonadati</taxon>
        <taxon>Planctomycetota</taxon>
        <taxon>Planctomycetia</taxon>
        <taxon>Pirellulales</taxon>
        <taxon>Pirellulaceae</taxon>
        <taxon>Roseimaritima</taxon>
    </lineage>
</organism>
<sequence length="97" mass="10877">MGWFRRRRDSSPDAPLVPCPHCGADVRADAVACRECGYAWEADDLVDDGSDDFDYDAFVEREFSESNVSQSLPAWQRFVIFLLVLAFAATLLGPLLF</sequence>
<dbReference type="KEGG" id="rml:FF011L_01030"/>
<dbReference type="Proteomes" id="UP000320672">
    <property type="component" value="Chromosome"/>
</dbReference>
<dbReference type="Pfam" id="PF13240">
    <property type="entry name" value="Zn_Ribbon_1"/>
    <property type="match status" value="1"/>
</dbReference>
<accession>A0A517M926</accession>
<dbReference type="InterPro" id="IPR026870">
    <property type="entry name" value="Zinc_ribbon_dom"/>
</dbReference>
<name>A0A517M926_9BACT</name>
<feature type="domain" description="Zinc-ribbon" evidence="2">
    <location>
        <begin position="19"/>
        <end position="38"/>
    </location>
</feature>
<keyword evidence="4" id="KW-1185">Reference proteome</keyword>
<dbReference type="OrthoDB" id="3697260at2"/>
<dbReference type="RefSeq" id="WP_145349452.1">
    <property type="nucleotide sequence ID" value="NZ_CP036262.1"/>
</dbReference>
<proteinExistence type="predicted"/>
<reference evidence="3 4" key="1">
    <citation type="submission" date="2019-02" db="EMBL/GenBank/DDBJ databases">
        <title>Deep-cultivation of Planctomycetes and their phenomic and genomic characterization uncovers novel biology.</title>
        <authorList>
            <person name="Wiegand S."/>
            <person name="Jogler M."/>
            <person name="Boedeker C."/>
            <person name="Pinto D."/>
            <person name="Vollmers J."/>
            <person name="Rivas-Marin E."/>
            <person name="Kohn T."/>
            <person name="Peeters S.H."/>
            <person name="Heuer A."/>
            <person name="Rast P."/>
            <person name="Oberbeckmann S."/>
            <person name="Bunk B."/>
            <person name="Jeske O."/>
            <person name="Meyerdierks A."/>
            <person name="Storesund J.E."/>
            <person name="Kallscheuer N."/>
            <person name="Luecker S."/>
            <person name="Lage O.M."/>
            <person name="Pohl T."/>
            <person name="Merkel B.J."/>
            <person name="Hornburger P."/>
            <person name="Mueller R.-W."/>
            <person name="Bruemmer F."/>
            <person name="Labrenz M."/>
            <person name="Spormann A.M."/>
            <person name="Op den Camp H."/>
            <person name="Overmann J."/>
            <person name="Amann R."/>
            <person name="Jetten M.S.M."/>
            <person name="Mascher T."/>
            <person name="Medema M.H."/>
            <person name="Devos D.P."/>
            <person name="Kaster A.-K."/>
            <person name="Ovreas L."/>
            <person name="Rohde M."/>
            <person name="Galperin M.Y."/>
            <person name="Jogler C."/>
        </authorList>
    </citation>
    <scope>NUCLEOTIDE SEQUENCE [LARGE SCALE GENOMIC DNA]</scope>
    <source>
        <strain evidence="3 4">FF011L</strain>
    </source>
</reference>
<evidence type="ECO:0000313" key="4">
    <source>
        <dbReference type="Proteomes" id="UP000320672"/>
    </source>
</evidence>
<evidence type="ECO:0000313" key="3">
    <source>
        <dbReference type="EMBL" id="QDS91374.1"/>
    </source>
</evidence>
<dbReference type="AlphaFoldDB" id="A0A517M926"/>
<evidence type="ECO:0000259" key="2">
    <source>
        <dbReference type="Pfam" id="PF13240"/>
    </source>
</evidence>
<keyword evidence="1" id="KW-0812">Transmembrane</keyword>
<protein>
    <recommendedName>
        <fullName evidence="2">Zinc-ribbon domain-containing protein</fullName>
    </recommendedName>
</protein>
<gene>
    <name evidence="3" type="ORF">FF011L_01030</name>
</gene>
<keyword evidence="1" id="KW-1133">Transmembrane helix</keyword>
<evidence type="ECO:0000256" key="1">
    <source>
        <dbReference type="SAM" id="Phobius"/>
    </source>
</evidence>
<feature type="transmembrane region" description="Helical" evidence="1">
    <location>
        <begin position="78"/>
        <end position="96"/>
    </location>
</feature>
<dbReference type="EMBL" id="CP036262">
    <property type="protein sequence ID" value="QDS91374.1"/>
    <property type="molecule type" value="Genomic_DNA"/>
</dbReference>
<keyword evidence="1" id="KW-0472">Membrane</keyword>